<dbReference type="Proteomes" id="UP000215059">
    <property type="component" value="Unassembled WGS sequence"/>
</dbReference>
<protein>
    <submittedName>
        <fullName evidence="2">Uncharacterized protein</fullName>
    </submittedName>
</protein>
<name>A0A235FAB5_9BACL</name>
<comment type="caution">
    <text evidence="2">The sequence shown here is derived from an EMBL/GenBank/DDBJ whole genome shotgun (WGS) entry which is preliminary data.</text>
</comment>
<dbReference type="RefSeq" id="WP_094253026.1">
    <property type="nucleotide sequence ID" value="NZ_JBHLXL010000001.1"/>
</dbReference>
<keyword evidence="1" id="KW-1133">Transmembrane helix</keyword>
<dbReference type="EMBL" id="NOII01000003">
    <property type="protein sequence ID" value="OYD57675.1"/>
    <property type="molecule type" value="Genomic_DNA"/>
</dbReference>
<keyword evidence="1" id="KW-0812">Transmembrane</keyword>
<gene>
    <name evidence="2" type="ORF">CGZ90_13505</name>
</gene>
<evidence type="ECO:0000256" key="1">
    <source>
        <dbReference type="SAM" id="Phobius"/>
    </source>
</evidence>
<organism evidence="2 3">
    <name type="scientific">Fictibacillus aquaticus</name>
    <dbReference type="NCBI Taxonomy" id="2021314"/>
    <lineage>
        <taxon>Bacteria</taxon>
        <taxon>Bacillati</taxon>
        <taxon>Bacillota</taxon>
        <taxon>Bacilli</taxon>
        <taxon>Bacillales</taxon>
        <taxon>Fictibacillaceae</taxon>
        <taxon>Fictibacillus</taxon>
    </lineage>
</organism>
<evidence type="ECO:0000313" key="3">
    <source>
        <dbReference type="Proteomes" id="UP000215059"/>
    </source>
</evidence>
<sequence length="213" mass="24567">MKKRAMIFGVICNSIIFLVLFNSCEIFLGNKTKAEREAAAHLKEKYGKEFVIADVKYQFGNNTTYIEAYPKGHPEERFRMEGINDYYGVVRLVSPELVQLREMPVIFSCTPHSKSGKMDNKRYDQMGFSLFVAVVDEKAEQKVIAELVRIREKFNHFGSVKFEVAVKKLDVKTEANDYHQLMEDHKSAFELYCSDSIEGELQNKPRCSDVIVK</sequence>
<keyword evidence="3" id="KW-1185">Reference proteome</keyword>
<proteinExistence type="predicted"/>
<accession>A0A235FAB5</accession>
<feature type="transmembrane region" description="Helical" evidence="1">
    <location>
        <begin position="6"/>
        <end position="28"/>
    </location>
</feature>
<keyword evidence="1" id="KW-0472">Membrane</keyword>
<dbReference type="OrthoDB" id="2887825at2"/>
<reference evidence="2 3" key="1">
    <citation type="submission" date="2017-07" db="EMBL/GenBank/DDBJ databases">
        <title>Fictibacillus sp. nov. GDSW-R2A3 Genome sequencing and assembly.</title>
        <authorList>
            <person name="Mayilraj S."/>
        </authorList>
    </citation>
    <scope>NUCLEOTIDE SEQUENCE [LARGE SCALE GENOMIC DNA]</scope>
    <source>
        <strain evidence="2 3">GDSW-R2A3</strain>
    </source>
</reference>
<dbReference type="AlphaFoldDB" id="A0A235FAB5"/>
<evidence type="ECO:0000313" key="2">
    <source>
        <dbReference type="EMBL" id="OYD57675.1"/>
    </source>
</evidence>